<name>A0A2P5TQA4_9GAMM</name>
<reference evidence="3" key="1">
    <citation type="submission" date="2016-11" db="EMBL/GenBank/DDBJ databases">
        <authorList>
            <person name="Sisinthy S."/>
            <person name="Ara S."/>
            <person name="Gundlapally S.R."/>
        </authorList>
    </citation>
    <scope>NUCLEOTIDE SEQUENCE [LARGE SCALE GENOMIC DNA]</scope>
    <source>
        <strain evidence="3">V1-41</strain>
    </source>
</reference>
<organism evidence="2 3">
    <name type="scientific">Oceanisphaera arctica</name>
    <dbReference type="NCBI Taxonomy" id="641510"/>
    <lineage>
        <taxon>Bacteria</taxon>
        <taxon>Pseudomonadati</taxon>
        <taxon>Pseudomonadota</taxon>
        <taxon>Gammaproteobacteria</taxon>
        <taxon>Aeromonadales</taxon>
        <taxon>Aeromonadaceae</taxon>
        <taxon>Oceanisphaera</taxon>
    </lineage>
</organism>
<keyword evidence="1" id="KW-0732">Signal</keyword>
<feature type="signal peptide" evidence="1">
    <location>
        <begin position="1"/>
        <end position="31"/>
    </location>
</feature>
<proteinExistence type="predicted"/>
<comment type="caution">
    <text evidence="2">The sequence shown here is derived from an EMBL/GenBank/DDBJ whole genome shotgun (WGS) entry which is preliminary data.</text>
</comment>
<evidence type="ECO:0000313" key="2">
    <source>
        <dbReference type="EMBL" id="PPL17892.1"/>
    </source>
</evidence>
<dbReference type="RefSeq" id="WP_104485359.1">
    <property type="nucleotide sequence ID" value="NZ_BMYB01000018.1"/>
</dbReference>
<gene>
    <name evidence="2" type="ORF">UN63_03300</name>
</gene>
<accession>A0A2P5TQA4</accession>
<evidence type="ECO:0000256" key="1">
    <source>
        <dbReference type="SAM" id="SignalP"/>
    </source>
</evidence>
<evidence type="ECO:0000313" key="3">
    <source>
        <dbReference type="Proteomes" id="UP000242231"/>
    </source>
</evidence>
<feature type="chain" id="PRO_5018152645" evidence="1">
    <location>
        <begin position="32"/>
        <end position="68"/>
    </location>
</feature>
<dbReference type="AlphaFoldDB" id="A0A2P5TQA4"/>
<dbReference type="OrthoDB" id="5601007at2"/>
<protein>
    <submittedName>
        <fullName evidence="2">Uncharacterized protein</fullName>
    </submittedName>
</protein>
<keyword evidence="3" id="KW-1185">Reference proteome</keyword>
<dbReference type="EMBL" id="MPZM01000004">
    <property type="protein sequence ID" value="PPL17892.1"/>
    <property type="molecule type" value="Genomic_DNA"/>
</dbReference>
<sequence>MKQQKQKIKVRKGVVTCTLLAALWLPLLASAASIDKHADKPSWMDWGFFGNTIISASLTRWSSKRDDE</sequence>
<dbReference type="Proteomes" id="UP000242231">
    <property type="component" value="Unassembled WGS sequence"/>
</dbReference>